<evidence type="ECO:0000313" key="7">
    <source>
        <dbReference type="Proteomes" id="UP000616201"/>
    </source>
</evidence>
<keyword evidence="7" id="KW-1185">Reference proteome</keyword>
<dbReference type="RefSeq" id="WP_196934515.1">
    <property type="nucleotide sequence ID" value="NZ_MU158698.1"/>
</dbReference>
<dbReference type="AlphaFoldDB" id="A0A928UX22"/>
<dbReference type="Proteomes" id="UP000616201">
    <property type="component" value="Unassembled WGS sequence"/>
</dbReference>
<evidence type="ECO:0000256" key="4">
    <source>
        <dbReference type="PROSITE-ProRule" id="PRU00335"/>
    </source>
</evidence>
<dbReference type="InterPro" id="IPR025996">
    <property type="entry name" value="MT1864/Rv1816-like_C"/>
</dbReference>
<evidence type="ECO:0000313" key="6">
    <source>
        <dbReference type="EMBL" id="MBE8712174.1"/>
    </source>
</evidence>
<evidence type="ECO:0000256" key="2">
    <source>
        <dbReference type="ARBA" id="ARBA00023125"/>
    </source>
</evidence>
<dbReference type="GO" id="GO:0003677">
    <property type="term" value="F:DNA binding"/>
    <property type="evidence" value="ECO:0007669"/>
    <property type="project" value="UniProtKB-UniRule"/>
</dbReference>
<dbReference type="PANTHER" id="PTHR43479:SF11">
    <property type="entry name" value="ACREF_ENVCD OPERON REPRESSOR-RELATED"/>
    <property type="match status" value="1"/>
</dbReference>
<dbReference type="SUPFAM" id="SSF46689">
    <property type="entry name" value="Homeodomain-like"/>
    <property type="match status" value="1"/>
</dbReference>
<dbReference type="Pfam" id="PF13305">
    <property type="entry name" value="TetR_C_33"/>
    <property type="match status" value="1"/>
</dbReference>
<keyword evidence="3" id="KW-0804">Transcription</keyword>
<dbReference type="InterPro" id="IPR009057">
    <property type="entry name" value="Homeodomain-like_sf"/>
</dbReference>
<dbReference type="Gene3D" id="1.10.357.10">
    <property type="entry name" value="Tetracycline Repressor, domain 2"/>
    <property type="match status" value="1"/>
</dbReference>
<keyword evidence="1" id="KW-0805">Transcription regulation</keyword>
<dbReference type="InterPro" id="IPR001647">
    <property type="entry name" value="HTH_TetR"/>
</dbReference>
<protein>
    <submittedName>
        <fullName evidence="6">TetR/AcrR family transcriptional regulator</fullName>
    </submittedName>
</protein>
<evidence type="ECO:0000259" key="5">
    <source>
        <dbReference type="PROSITE" id="PS50977"/>
    </source>
</evidence>
<dbReference type="Pfam" id="PF00440">
    <property type="entry name" value="TetR_N"/>
    <property type="match status" value="1"/>
</dbReference>
<name>A0A928UX22_9SPHI</name>
<comment type="caution">
    <text evidence="6">The sequence shown here is derived from an EMBL/GenBank/DDBJ whole genome shotgun (WGS) entry which is preliminary data.</text>
</comment>
<proteinExistence type="predicted"/>
<evidence type="ECO:0000256" key="3">
    <source>
        <dbReference type="ARBA" id="ARBA00023163"/>
    </source>
</evidence>
<keyword evidence="2 4" id="KW-0238">DNA-binding</keyword>
<gene>
    <name evidence="6" type="ORF">C4F49_00580</name>
</gene>
<dbReference type="InterPro" id="IPR050624">
    <property type="entry name" value="HTH-type_Tx_Regulator"/>
</dbReference>
<feature type="domain" description="HTH tetR-type" evidence="5">
    <location>
        <begin position="6"/>
        <end position="66"/>
    </location>
</feature>
<reference evidence="6" key="1">
    <citation type="submission" date="2018-02" db="EMBL/GenBank/DDBJ databases">
        <authorList>
            <person name="Vasarhelyi B.M."/>
            <person name="Deshmukh S."/>
            <person name="Balint B."/>
            <person name="Kukolya J."/>
        </authorList>
    </citation>
    <scope>NUCLEOTIDE SEQUENCE</scope>
    <source>
        <strain evidence="6">KB22</strain>
    </source>
</reference>
<feature type="DNA-binding region" description="H-T-H motif" evidence="4">
    <location>
        <begin position="29"/>
        <end position="48"/>
    </location>
</feature>
<dbReference type="PROSITE" id="PS50977">
    <property type="entry name" value="HTH_TETR_2"/>
    <property type="match status" value="1"/>
</dbReference>
<accession>A0A928UX22</accession>
<evidence type="ECO:0000256" key="1">
    <source>
        <dbReference type="ARBA" id="ARBA00023015"/>
    </source>
</evidence>
<dbReference type="InterPro" id="IPR036271">
    <property type="entry name" value="Tet_transcr_reg_TetR-rel_C_sf"/>
</dbReference>
<dbReference type="SUPFAM" id="SSF48498">
    <property type="entry name" value="Tetracyclin repressor-like, C-terminal domain"/>
    <property type="match status" value="1"/>
</dbReference>
<sequence length="196" mass="22533">MSNHHENLKNQIVCQSWMIIQEEGWQALSIRKIATAIGYSLPVVYKYFSSKDDLIEHFSKEGFLKLTEDLKNSIAEEHDSKQQLNLLAESYWNFAFNHRKHYEIMFGLGIPTCEKINSHVEMQDTCLVFENTIQQVIAQHQNTNLDVHLKLKTFWSILHGLVAIELLTNSEESASPSLILKDAIEGFILSLTNKKA</sequence>
<dbReference type="EMBL" id="PRDK01000001">
    <property type="protein sequence ID" value="MBE8712174.1"/>
    <property type="molecule type" value="Genomic_DNA"/>
</dbReference>
<organism evidence="6 7">
    <name type="scientific">Sphingobacterium hungaricum</name>
    <dbReference type="NCBI Taxonomy" id="2082723"/>
    <lineage>
        <taxon>Bacteria</taxon>
        <taxon>Pseudomonadati</taxon>
        <taxon>Bacteroidota</taxon>
        <taxon>Sphingobacteriia</taxon>
        <taxon>Sphingobacteriales</taxon>
        <taxon>Sphingobacteriaceae</taxon>
        <taxon>Sphingobacterium</taxon>
    </lineage>
</organism>
<dbReference type="PANTHER" id="PTHR43479">
    <property type="entry name" value="ACREF/ENVCD OPERON REPRESSOR-RELATED"/>
    <property type="match status" value="1"/>
</dbReference>